<keyword evidence="2" id="KW-0723">Serine/threonine-protein kinase</keyword>
<reference evidence="13 15" key="1">
    <citation type="journal article" date="2011" name="Nature">
        <title>The Medicago genome provides insight into the evolution of rhizobial symbioses.</title>
        <authorList>
            <person name="Young N.D."/>
            <person name="Debelle F."/>
            <person name="Oldroyd G.E."/>
            <person name="Geurts R."/>
            <person name="Cannon S.B."/>
            <person name="Udvardi M.K."/>
            <person name="Benedito V.A."/>
            <person name="Mayer K.F."/>
            <person name="Gouzy J."/>
            <person name="Schoof H."/>
            <person name="Van de Peer Y."/>
            <person name="Proost S."/>
            <person name="Cook D.R."/>
            <person name="Meyers B.C."/>
            <person name="Spannagl M."/>
            <person name="Cheung F."/>
            <person name="De Mita S."/>
            <person name="Krishnakumar V."/>
            <person name="Gundlach H."/>
            <person name="Zhou S."/>
            <person name="Mudge J."/>
            <person name="Bharti A.K."/>
            <person name="Murray J.D."/>
            <person name="Naoumkina M.A."/>
            <person name="Rosen B."/>
            <person name="Silverstein K.A."/>
            <person name="Tang H."/>
            <person name="Rombauts S."/>
            <person name="Zhao P.X."/>
            <person name="Zhou P."/>
            <person name="Barbe V."/>
            <person name="Bardou P."/>
            <person name="Bechner M."/>
            <person name="Bellec A."/>
            <person name="Berger A."/>
            <person name="Berges H."/>
            <person name="Bidwell S."/>
            <person name="Bisseling T."/>
            <person name="Choisne N."/>
            <person name="Couloux A."/>
            <person name="Denny R."/>
            <person name="Deshpande S."/>
            <person name="Dai X."/>
            <person name="Doyle J.J."/>
            <person name="Dudez A.M."/>
            <person name="Farmer A.D."/>
            <person name="Fouteau S."/>
            <person name="Franken C."/>
            <person name="Gibelin C."/>
            <person name="Gish J."/>
            <person name="Goldstein S."/>
            <person name="Gonzalez A.J."/>
            <person name="Green P.J."/>
            <person name="Hallab A."/>
            <person name="Hartog M."/>
            <person name="Hua A."/>
            <person name="Humphray S.J."/>
            <person name="Jeong D.H."/>
            <person name="Jing Y."/>
            <person name="Jocker A."/>
            <person name="Kenton S.M."/>
            <person name="Kim D.J."/>
            <person name="Klee K."/>
            <person name="Lai H."/>
            <person name="Lang C."/>
            <person name="Lin S."/>
            <person name="Macmil S.L."/>
            <person name="Magdelenat G."/>
            <person name="Matthews L."/>
            <person name="McCorrison J."/>
            <person name="Monaghan E.L."/>
            <person name="Mun J.H."/>
            <person name="Najar F.Z."/>
            <person name="Nicholson C."/>
            <person name="Noirot C."/>
            <person name="O'Bleness M."/>
            <person name="Paule C.R."/>
            <person name="Poulain J."/>
            <person name="Prion F."/>
            <person name="Qin B."/>
            <person name="Qu C."/>
            <person name="Retzel E.F."/>
            <person name="Riddle C."/>
            <person name="Sallet E."/>
            <person name="Samain S."/>
            <person name="Samson N."/>
            <person name="Sanders I."/>
            <person name="Saurat O."/>
            <person name="Scarpelli C."/>
            <person name="Schiex T."/>
            <person name="Segurens B."/>
            <person name="Severin A.J."/>
            <person name="Sherrier D.J."/>
            <person name="Shi R."/>
            <person name="Sims S."/>
            <person name="Singer S.R."/>
            <person name="Sinharoy S."/>
            <person name="Sterck L."/>
            <person name="Viollet A."/>
            <person name="Wang B.B."/>
            <person name="Wang K."/>
            <person name="Wang M."/>
            <person name="Wang X."/>
            <person name="Warfsmann J."/>
            <person name="Weissenbach J."/>
            <person name="White D.D."/>
            <person name="White J.D."/>
            <person name="Wiley G.B."/>
            <person name="Wincker P."/>
            <person name="Xing Y."/>
            <person name="Yang L."/>
            <person name="Yao Z."/>
            <person name="Ying F."/>
            <person name="Zhai J."/>
            <person name="Zhou L."/>
            <person name="Zuber A."/>
            <person name="Denarie J."/>
            <person name="Dixon R.A."/>
            <person name="May G.D."/>
            <person name="Schwartz D.C."/>
            <person name="Rogers J."/>
            <person name="Quetier F."/>
            <person name="Town C.D."/>
            <person name="Roe B.A."/>
        </authorList>
    </citation>
    <scope>NUCLEOTIDE SEQUENCE [LARGE SCALE GENOMIC DNA]</scope>
    <source>
        <strain evidence="13">A17</strain>
        <strain evidence="14 15">cv. Jemalong A17</strain>
    </source>
</reference>
<keyword evidence="10" id="KW-0325">Glycoprotein</keyword>
<dbReference type="eggNOG" id="KOG1187">
    <property type="taxonomic scope" value="Eukaryota"/>
</dbReference>
<evidence type="ECO:0000259" key="12">
    <source>
        <dbReference type="PROSITE" id="PS50011"/>
    </source>
</evidence>
<accession>A0A0C3UUT4</accession>
<dbReference type="InterPro" id="IPR001245">
    <property type="entry name" value="Ser-Thr/Tyr_kinase_cat_dom"/>
</dbReference>
<evidence type="ECO:0000256" key="3">
    <source>
        <dbReference type="ARBA" id="ARBA00022679"/>
    </source>
</evidence>
<organism evidence="13 15">
    <name type="scientific">Medicago truncatula</name>
    <name type="common">Barrel medic</name>
    <name type="synonym">Medicago tribuloides</name>
    <dbReference type="NCBI Taxonomy" id="3880"/>
    <lineage>
        <taxon>Eukaryota</taxon>
        <taxon>Viridiplantae</taxon>
        <taxon>Streptophyta</taxon>
        <taxon>Embryophyta</taxon>
        <taxon>Tracheophyta</taxon>
        <taxon>Spermatophyta</taxon>
        <taxon>Magnoliopsida</taxon>
        <taxon>eudicotyledons</taxon>
        <taxon>Gunneridae</taxon>
        <taxon>Pentapetalae</taxon>
        <taxon>rosids</taxon>
        <taxon>fabids</taxon>
        <taxon>Fabales</taxon>
        <taxon>Fabaceae</taxon>
        <taxon>Papilionoideae</taxon>
        <taxon>50 kb inversion clade</taxon>
        <taxon>NPAAA clade</taxon>
        <taxon>Hologalegina</taxon>
        <taxon>IRL clade</taxon>
        <taxon>Trifolieae</taxon>
        <taxon>Medicago</taxon>
    </lineage>
</organism>
<keyword evidence="4" id="KW-0812">Transmembrane</keyword>
<evidence type="ECO:0000256" key="11">
    <source>
        <dbReference type="PROSITE-ProRule" id="PRU10141"/>
    </source>
</evidence>
<evidence type="ECO:0000256" key="4">
    <source>
        <dbReference type="ARBA" id="ARBA00022692"/>
    </source>
</evidence>
<accession>G7IC85</accession>
<evidence type="ECO:0000313" key="14">
    <source>
        <dbReference type="EnsemblPlants" id="AES62872"/>
    </source>
</evidence>
<dbReference type="GO" id="GO:0004674">
    <property type="term" value="F:protein serine/threonine kinase activity"/>
    <property type="evidence" value="ECO:0007669"/>
    <property type="project" value="UniProtKB-KW"/>
</dbReference>
<dbReference type="Pfam" id="PF00069">
    <property type="entry name" value="Pkinase"/>
    <property type="match status" value="1"/>
</dbReference>
<dbReference type="EnsemblPlants" id="AES62872">
    <property type="protein sequence ID" value="AES62872"/>
    <property type="gene ID" value="MTR_1g110220"/>
</dbReference>
<dbReference type="EMBL" id="CM001217">
    <property type="protein sequence ID" value="AES62872.2"/>
    <property type="molecule type" value="Genomic_DNA"/>
</dbReference>
<protein>
    <submittedName>
        <fullName evidence="13">Tyrosine kinase family protein</fullName>
    </submittedName>
</protein>
<keyword evidence="7 11" id="KW-0067">ATP-binding</keyword>
<keyword evidence="3" id="KW-0808">Transferase</keyword>
<dbReference type="InterPro" id="IPR045874">
    <property type="entry name" value="LRK10/LRL21-25-like"/>
</dbReference>
<sequence length="556" mass="63001">MMMLLVLVGGDESKHQAECPPSFSCGYLGNISFPFTTTERQDCGLLPIPNCDGDPMKPKMIKYHNKGKWFEFEVAAVYPSELHSGSTTSTCVFRDNNLYKLLQNKSCEAFRYNYTPPPTYHFVSFRIVLYTTLFMCNRTLHINPPTYMHNYTCPHYDLYYQPHSHADNTSQSAFTACTNVTLPTKDFADANDPSTFITADILTEVKITEECAHCHYKQRGQCTLDNNERFYCANAMIAIGVAVKESSTHQIIEEFLKEHGPLPAARYNYSDVKKITNSFRNKLGQGGYGSVYKGKLNDERIVAVKVLSEPKGDGEDFINEVASISRTSHVNVVRLLGFCLDGSKKALIYEFMPNGSLEKFIYEEKNPLKDDRQLDCKTLYDIAVGVARGLEYLHRGYFGLAKICLRKESIVSIFGARGTPGYIAPELFSRNFGGVSHKSDVYSYGMMVLEMVGRRKNIKVEVDCSSELYFPHWIYKRLELNQDLGLKSIKNENDEEMVRKMSVVSLWCIQTDPSHRPAMHKVVEMLEGSLQMLEIPPKPFLSSPSTSPIHLSSEIL</sequence>
<gene>
    <name evidence="13" type="ordered locus">MTR_1g110220</name>
</gene>
<evidence type="ECO:0000256" key="5">
    <source>
        <dbReference type="ARBA" id="ARBA00022729"/>
    </source>
</evidence>
<dbReference type="InterPro" id="IPR000719">
    <property type="entry name" value="Prot_kinase_dom"/>
</dbReference>
<evidence type="ECO:0000313" key="13">
    <source>
        <dbReference type="EMBL" id="AES62872.2"/>
    </source>
</evidence>
<keyword evidence="9" id="KW-0472">Membrane</keyword>
<dbReference type="AlphaFoldDB" id="G7IC85"/>
<evidence type="ECO:0000313" key="15">
    <source>
        <dbReference type="Proteomes" id="UP000002051"/>
    </source>
</evidence>
<keyword evidence="8" id="KW-1133">Transmembrane helix</keyword>
<evidence type="ECO:0000256" key="10">
    <source>
        <dbReference type="ARBA" id="ARBA00023180"/>
    </source>
</evidence>
<dbReference type="FunFam" id="3.30.200.20:FF:000178">
    <property type="entry name" value="serine/threonine-protein kinase PBS1-like"/>
    <property type="match status" value="1"/>
</dbReference>
<evidence type="ECO:0000256" key="6">
    <source>
        <dbReference type="ARBA" id="ARBA00022741"/>
    </source>
</evidence>
<evidence type="ECO:0000256" key="7">
    <source>
        <dbReference type="ARBA" id="ARBA00022840"/>
    </source>
</evidence>
<name>G7IC85_MEDTR</name>
<dbReference type="Pfam" id="PF07714">
    <property type="entry name" value="PK_Tyr_Ser-Thr"/>
    <property type="match status" value="1"/>
</dbReference>
<keyword evidence="15" id="KW-1185">Reference proteome</keyword>
<dbReference type="SUPFAM" id="SSF56112">
    <property type="entry name" value="Protein kinase-like (PK-like)"/>
    <property type="match status" value="1"/>
</dbReference>
<evidence type="ECO:0000256" key="9">
    <source>
        <dbReference type="ARBA" id="ARBA00023136"/>
    </source>
</evidence>
<dbReference type="PROSITE" id="PS00107">
    <property type="entry name" value="PROTEIN_KINASE_ATP"/>
    <property type="match status" value="1"/>
</dbReference>
<comment type="subcellular location">
    <subcellularLocation>
        <location evidence="1">Membrane</location>
        <topology evidence="1">Single-pass type I membrane protein</topology>
    </subcellularLocation>
</comment>
<dbReference type="InterPro" id="IPR017441">
    <property type="entry name" value="Protein_kinase_ATP_BS"/>
</dbReference>
<dbReference type="PANTHER" id="PTHR27009">
    <property type="entry name" value="RUST RESISTANCE KINASE LR10-RELATED"/>
    <property type="match status" value="1"/>
</dbReference>
<dbReference type="PROSITE" id="PS50011">
    <property type="entry name" value="PROTEIN_KINASE_DOM"/>
    <property type="match status" value="1"/>
</dbReference>
<dbReference type="PaxDb" id="3880-AES62872"/>
<dbReference type="Gene3D" id="3.30.200.20">
    <property type="entry name" value="Phosphorylase Kinase, domain 1"/>
    <property type="match status" value="1"/>
</dbReference>
<evidence type="ECO:0000256" key="2">
    <source>
        <dbReference type="ARBA" id="ARBA00022527"/>
    </source>
</evidence>
<proteinExistence type="predicted"/>
<feature type="domain" description="Protein kinase" evidence="12">
    <location>
        <begin position="277"/>
        <end position="541"/>
    </location>
</feature>
<reference evidence="13 15" key="2">
    <citation type="journal article" date="2014" name="BMC Genomics">
        <title>An improved genome release (version Mt4.0) for the model legume Medicago truncatula.</title>
        <authorList>
            <person name="Tang H."/>
            <person name="Krishnakumar V."/>
            <person name="Bidwell S."/>
            <person name="Rosen B."/>
            <person name="Chan A."/>
            <person name="Zhou S."/>
            <person name="Gentzbittel L."/>
            <person name="Childs K.L."/>
            <person name="Yandell M."/>
            <person name="Gundlach H."/>
            <person name="Mayer K.F."/>
            <person name="Schwartz D.C."/>
            <person name="Town C.D."/>
        </authorList>
    </citation>
    <scope>GENOME REANNOTATION</scope>
    <source>
        <strain evidence="14 15">cv. Jemalong A17</strain>
    </source>
</reference>
<dbReference type="GO" id="GO:0005524">
    <property type="term" value="F:ATP binding"/>
    <property type="evidence" value="ECO:0007669"/>
    <property type="project" value="UniProtKB-UniRule"/>
</dbReference>
<dbReference type="HOGENOM" id="CLU_000288_115_3_1"/>
<keyword evidence="13" id="KW-0418">Kinase</keyword>
<dbReference type="InterPro" id="IPR011009">
    <property type="entry name" value="Kinase-like_dom_sf"/>
</dbReference>
<keyword evidence="5" id="KW-0732">Signal</keyword>
<reference evidence="14" key="3">
    <citation type="submission" date="2015-04" db="UniProtKB">
        <authorList>
            <consortium name="EnsemblPlants"/>
        </authorList>
    </citation>
    <scope>IDENTIFICATION</scope>
    <source>
        <strain evidence="14">cv. Jemalong A17</strain>
    </source>
</reference>
<dbReference type="Gene3D" id="1.10.510.10">
    <property type="entry name" value="Transferase(Phosphotransferase) domain 1"/>
    <property type="match status" value="1"/>
</dbReference>
<evidence type="ECO:0000256" key="8">
    <source>
        <dbReference type="ARBA" id="ARBA00022989"/>
    </source>
</evidence>
<keyword evidence="6 11" id="KW-0547">Nucleotide-binding</keyword>
<evidence type="ECO:0000256" key="1">
    <source>
        <dbReference type="ARBA" id="ARBA00004479"/>
    </source>
</evidence>
<dbReference type="Proteomes" id="UP000002051">
    <property type="component" value="Unassembled WGS sequence"/>
</dbReference>
<feature type="binding site" evidence="11">
    <location>
        <position position="305"/>
    </location>
    <ligand>
        <name>ATP</name>
        <dbReference type="ChEBI" id="CHEBI:30616"/>
    </ligand>
</feature>
<dbReference type="GO" id="GO:0016020">
    <property type="term" value="C:membrane"/>
    <property type="evidence" value="ECO:0007669"/>
    <property type="project" value="UniProtKB-SubCell"/>
</dbReference>